<protein>
    <submittedName>
        <fullName evidence="1">Unannotated protein</fullName>
    </submittedName>
</protein>
<dbReference type="EMBL" id="CAFBPD010000234">
    <property type="protein sequence ID" value="CAB5018932.1"/>
    <property type="molecule type" value="Genomic_DNA"/>
</dbReference>
<name>A0A6J7QWZ3_9ZZZZ</name>
<accession>A0A6J7QWZ3</accession>
<sequence length="69" mass="7450">MAHNGMLVHDSLNPGEQFGNPLDLVHHGPVWESAEESNWVINGELPLSRILKGDIWLGREGVPGQGGLA</sequence>
<reference evidence="1" key="1">
    <citation type="submission" date="2020-05" db="EMBL/GenBank/DDBJ databases">
        <authorList>
            <person name="Chiriac C."/>
            <person name="Salcher M."/>
            <person name="Ghai R."/>
            <person name="Kavagutti S V."/>
        </authorList>
    </citation>
    <scope>NUCLEOTIDE SEQUENCE</scope>
</reference>
<proteinExistence type="predicted"/>
<evidence type="ECO:0000313" key="1">
    <source>
        <dbReference type="EMBL" id="CAB5018932.1"/>
    </source>
</evidence>
<organism evidence="1">
    <name type="scientific">freshwater metagenome</name>
    <dbReference type="NCBI Taxonomy" id="449393"/>
    <lineage>
        <taxon>unclassified sequences</taxon>
        <taxon>metagenomes</taxon>
        <taxon>ecological metagenomes</taxon>
    </lineage>
</organism>
<gene>
    <name evidence="1" type="ORF">UFOPK4061_01275</name>
</gene>
<dbReference type="AlphaFoldDB" id="A0A6J7QWZ3"/>